<evidence type="ECO:0000313" key="1">
    <source>
        <dbReference type="EMBL" id="KAK6624479.1"/>
    </source>
</evidence>
<keyword evidence="2" id="KW-1185">Reference proteome</keyword>
<proteinExistence type="predicted"/>
<protein>
    <submittedName>
        <fullName evidence="1">Uncharacterized protein</fullName>
    </submittedName>
</protein>
<dbReference type="EMBL" id="JAWJWF010000046">
    <property type="protein sequence ID" value="KAK6624479.1"/>
    <property type="molecule type" value="Genomic_DNA"/>
</dbReference>
<accession>A0ABR1AQ07</accession>
<dbReference type="Proteomes" id="UP001359485">
    <property type="component" value="Unassembled WGS sequence"/>
</dbReference>
<evidence type="ECO:0000313" key="2">
    <source>
        <dbReference type="Proteomes" id="UP001359485"/>
    </source>
</evidence>
<organism evidence="1 2">
    <name type="scientific">Polyplax serrata</name>
    <name type="common">Common mouse louse</name>
    <dbReference type="NCBI Taxonomy" id="468196"/>
    <lineage>
        <taxon>Eukaryota</taxon>
        <taxon>Metazoa</taxon>
        <taxon>Ecdysozoa</taxon>
        <taxon>Arthropoda</taxon>
        <taxon>Hexapoda</taxon>
        <taxon>Insecta</taxon>
        <taxon>Pterygota</taxon>
        <taxon>Neoptera</taxon>
        <taxon>Paraneoptera</taxon>
        <taxon>Psocodea</taxon>
        <taxon>Troctomorpha</taxon>
        <taxon>Phthiraptera</taxon>
        <taxon>Anoplura</taxon>
        <taxon>Polyplacidae</taxon>
        <taxon>Polyplax</taxon>
    </lineage>
</organism>
<gene>
    <name evidence="1" type="ORF">RUM44_011338</name>
</gene>
<comment type="caution">
    <text evidence="1">The sequence shown here is derived from an EMBL/GenBank/DDBJ whole genome shotgun (WGS) entry which is preliminary data.</text>
</comment>
<reference evidence="1 2" key="1">
    <citation type="submission" date="2023-09" db="EMBL/GenBank/DDBJ databases">
        <title>Genomes of two closely related lineages of the louse Polyplax serrata with different host specificities.</title>
        <authorList>
            <person name="Martinu J."/>
            <person name="Tarabai H."/>
            <person name="Stefka J."/>
            <person name="Hypsa V."/>
        </authorList>
    </citation>
    <scope>NUCLEOTIDE SEQUENCE [LARGE SCALE GENOMIC DNA]</scope>
    <source>
        <strain evidence="1">98ZLc_SE</strain>
    </source>
</reference>
<name>A0ABR1AQ07_POLSC</name>
<sequence>MENFGRFQTFGKDITNSQIPNVGHVGHLNQNYGFDYVSCSNGNQQQGLPVYCPPQVYVEYEPLCDQYDTLGFDLINPVMHLRFEYRIQVGFGLECRLKSIRPQK</sequence>